<gene>
    <name evidence="1" type="ORF">AVEN_238394_1</name>
</gene>
<evidence type="ECO:0000313" key="1">
    <source>
        <dbReference type="EMBL" id="GBM17998.1"/>
    </source>
</evidence>
<evidence type="ECO:0000313" key="2">
    <source>
        <dbReference type="Proteomes" id="UP000499080"/>
    </source>
</evidence>
<sequence>MYQRERILFTIMFTMVKDHVIKYHKKTSPSPVSTLNDQPPRLHRALWSPYNSPHYERLMRRPPILPGYDPSSEVGPKSHSTITASTKGARTCLLIRQLLIRELRHAGIM</sequence>
<protein>
    <submittedName>
        <fullName evidence="1">Uncharacterized protein</fullName>
    </submittedName>
</protein>
<dbReference type="AlphaFoldDB" id="A0A4Y2DQB9"/>
<name>A0A4Y2DQB9_ARAVE</name>
<proteinExistence type="predicted"/>
<reference evidence="1 2" key="1">
    <citation type="journal article" date="2019" name="Sci. Rep.">
        <title>Orb-weaving spider Araneus ventricosus genome elucidates the spidroin gene catalogue.</title>
        <authorList>
            <person name="Kono N."/>
            <person name="Nakamura H."/>
            <person name="Ohtoshi R."/>
            <person name="Moran D.A.P."/>
            <person name="Shinohara A."/>
            <person name="Yoshida Y."/>
            <person name="Fujiwara M."/>
            <person name="Mori M."/>
            <person name="Tomita M."/>
            <person name="Arakawa K."/>
        </authorList>
    </citation>
    <scope>NUCLEOTIDE SEQUENCE [LARGE SCALE GENOMIC DNA]</scope>
</reference>
<dbReference type="EMBL" id="BGPR01000397">
    <property type="protein sequence ID" value="GBM17998.1"/>
    <property type="molecule type" value="Genomic_DNA"/>
</dbReference>
<dbReference type="Proteomes" id="UP000499080">
    <property type="component" value="Unassembled WGS sequence"/>
</dbReference>
<organism evidence="1 2">
    <name type="scientific">Araneus ventricosus</name>
    <name type="common">Orbweaver spider</name>
    <name type="synonym">Epeira ventricosa</name>
    <dbReference type="NCBI Taxonomy" id="182803"/>
    <lineage>
        <taxon>Eukaryota</taxon>
        <taxon>Metazoa</taxon>
        <taxon>Ecdysozoa</taxon>
        <taxon>Arthropoda</taxon>
        <taxon>Chelicerata</taxon>
        <taxon>Arachnida</taxon>
        <taxon>Araneae</taxon>
        <taxon>Araneomorphae</taxon>
        <taxon>Entelegynae</taxon>
        <taxon>Araneoidea</taxon>
        <taxon>Araneidae</taxon>
        <taxon>Araneus</taxon>
    </lineage>
</organism>
<keyword evidence="2" id="KW-1185">Reference proteome</keyword>
<comment type="caution">
    <text evidence="1">The sequence shown here is derived from an EMBL/GenBank/DDBJ whole genome shotgun (WGS) entry which is preliminary data.</text>
</comment>
<accession>A0A4Y2DQB9</accession>